<evidence type="ECO:0000256" key="1">
    <source>
        <dbReference type="ARBA" id="ARBA00008571"/>
    </source>
</evidence>
<dbReference type="InterPro" id="IPR036714">
    <property type="entry name" value="SDH_sf"/>
</dbReference>
<keyword evidence="3" id="KW-0143">Chaperone</keyword>
<dbReference type="Proteomes" id="UP000664779">
    <property type="component" value="Unassembled WGS sequence"/>
</dbReference>
<evidence type="ECO:0000313" key="4">
    <source>
        <dbReference type="EMBL" id="MBO0347323.1"/>
    </source>
</evidence>
<sequence length="107" mass="12444">MTASAPHDTASAERDPRLKRILFRSWHRGMKEMDLLLGGFVDAKIDELTEEELVELENLLNAHDQDLYSWMSGRKPLPAEWDGPLYRRIIAYHETEIAKLRQGRGIR</sequence>
<evidence type="ECO:0000256" key="2">
    <source>
        <dbReference type="ARBA" id="ARBA00019418"/>
    </source>
</evidence>
<gene>
    <name evidence="4" type="ORF">J0X15_18990</name>
</gene>
<dbReference type="RefSeq" id="WP_206944320.1">
    <property type="nucleotide sequence ID" value="NZ_JAFLNF010000010.1"/>
</dbReference>
<dbReference type="PANTHER" id="PTHR12469:SF2">
    <property type="entry name" value="SUCCINATE DEHYDROGENASE ASSEMBLY FACTOR 2, MITOCHONDRIAL"/>
    <property type="match status" value="1"/>
</dbReference>
<dbReference type="InterPro" id="IPR005631">
    <property type="entry name" value="SDH"/>
</dbReference>
<dbReference type="AlphaFoldDB" id="A0A939ERT8"/>
<comment type="caution">
    <text evidence="4">The sequence shown here is derived from an EMBL/GenBank/DDBJ whole genome shotgun (WGS) entry which is preliminary data.</text>
</comment>
<organism evidence="4 5">
    <name type="scientific">Roseibium limicola</name>
    <dbReference type="NCBI Taxonomy" id="2816037"/>
    <lineage>
        <taxon>Bacteria</taxon>
        <taxon>Pseudomonadati</taxon>
        <taxon>Pseudomonadota</taxon>
        <taxon>Alphaproteobacteria</taxon>
        <taxon>Hyphomicrobiales</taxon>
        <taxon>Stappiaceae</taxon>
        <taxon>Roseibium</taxon>
    </lineage>
</organism>
<dbReference type="EMBL" id="JAFLNF010000010">
    <property type="protein sequence ID" value="MBO0347323.1"/>
    <property type="molecule type" value="Genomic_DNA"/>
</dbReference>
<name>A0A939ERT8_9HYPH</name>
<accession>A0A939ERT8</accession>
<dbReference type="PANTHER" id="PTHR12469">
    <property type="entry name" value="PROTEIN EMI5 HOMOLOG, MITOCHONDRIAL"/>
    <property type="match status" value="1"/>
</dbReference>
<dbReference type="SUPFAM" id="SSF109910">
    <property type="entry name" value="YgfY-like"/>
    <property type="match status" value="1"/>
</dbReference>
<evidence type="ECO:0000256" key="3">
    <source>
        <dbReference type="ARBA" id="ARBA00023186"/>
    </source>
</evidence>
<reference evidence="4" key="1">
    <citation type="submission" date="2021-03" db="EMBL/GenBank/DDBJ databases">
        <title>Roseibium sp. CAU 1637 isolated from Incheon.</title>
        <authorList>
            <person name="Kim W."/>
        </authorList>
    </citation>
    <scope>NUCLEOTIDE SEQUENCE</scope>
    <source>
        <strain evidence="4">CAU 1637</strain>
    </source>
</reference>
<dbReference type="Pfam" id="PF03937">
    <property type="entry name" value="Sdh5"/>
    <property type="match status" value="1"/>
</dbReference>
<keyword evidence="5" id="KW-1185">Reference proteome</keyword>
<comment type="similarity">
    <text evidence="1">Belongs to the SdhE FAD assembly factor family.</text>
</comment>
<proteinExistence type="inferred from homology"/>
<evidence type="ECO:0000313" key="5">
    <source>
        <dbReference type="Proteomes" id="UP000664779"/>
    </source>
</evidence>
<protein>
    <recommendedName>
        <fullName evidence="2">FAD assembly factor SdhE</fullName>
    </recommendedName>
</protein>
<dbReference type="Gene3D" id="1.10.150.250">
    <property type="entry name" value="Flavinator of succinate dehydrogenase"/>
    <property type="match status" value="1"/>
</dbReference>
<dbReference type="GO" id="GO:0006099">
    <property type="term" value="P:tricarboxylic acid cycle"/>
    <property type="evidence" value="ECO:0007669"/>
    <property type="project" value="TreeGrafter"/>
</dbReference>